<gene>
    <name evidence="2" type="ORF">BaRGS_00027022</name>
</gene>
<evidence type="ECO:0000313" key="3">
    <source>
        <dbReference type="Proteomes" id="UP001519460"/>
    </source>
</evidence>
<feature type="chain" id="PRO_5044816109" evidence="1">
    <location>
        <begin position="22"/>
        <end position="182"/>
    </location>
</feature>
<feature type="signal peptide" evidence="1">
    <location>
        <begin position="1"/>
        <end position="21"/>
    </location>
</feature>
<proteinExistence type="predicted"/>
<dbReference type="AlphaFoldDB" id="A0ABD0K3C9"/>
<evidence type="ECO:0000256" key="1">
    <source>
        <dbReference type="SAM" id="SignalP"/>
    </source>
</evidence>
<evidence type="ECO:0000313" key="2">
    <source>
        <dbReference type="EMBL" id="KAK7481774.1"/>
    </source>
</evidence>
<organism evidence="2 3">
    <name type="scientific">Batillaria attramentaria</name>
    <dbReference type="NCBI Taxonomy" id="370345"/>
    <lineage>
        <taxon>Eukaryota</taxon>
        <taxon>Metazoa</taxon>
        <taxon>Spiralia</taxon>
        <taxon>Lophotrochozoa</taxon>
        <taxon>Mollusca</taxon>
        <taxon>Gastropoda</taxon>
        <taxon>Caenogastropoda</taxon>
        <taxon>Sorbeoconcha</taxon>
        <taxon>Cerithioidea</taxon>
        <taxon>Batillariidae</taxon>
        <taxon>Batillaria</taxon>
    </lineage>
</organism>
<keyword evidence="3" id="KW-1185">Reference proteome</keyword>
<dbReference type="Proteomes" id="UP001519460">
    <property type="component" value="Unassembled WGS sequence"/>
</dbReference>
<sequence length="182" mass="20278">MADSKLLLTLFLLVLPQAMYATEGTCLKFEFKNLTKETITRDENSTFRLLFTTVVSPPTCANTTLPENFTIVVSKTASLPLTSLAAIAAGVVVFVGMFADIESKHDTGGVLLMEMRVTQWTRAEGQVRITTYITKPGRECSLYAHGGLSLFHQGLEKKVKRECGIYLFFTLSNDKLEERLEK</sequence>
<accession>A0ABD0K3C9</accession>
<protein>
    <submittedName>
        <fullName evidence="2">Uncharacterized protein</fullName>
    </submittedName>
</protein>
<name>A0ABD0K3C9_9CAEN</name>
<comment type="caution">
    <text evidence="2">The sequence shown here is derived from an EMBL/GenBank/DDBJ whole genome shotgun (WGS) entry which is preliminary data.</text>
</comment>
<dbReference type="EMBL" id="JACVVK020000257">
    <property type="protein sequence ID" value="KAK7481774.1"/>
    <property type="molecule type" value="Genomic_DNA"/>
</dbReference>
<reference evidence="2 3" key="1">
    <citation type="journal article" date="2023" name="Sci. Data">
        <title>Genome assembly of the Korean intertidal mud-creeper Batillaria attramentaria.</title>
        <authorList>
            <person name="Patra A.K."/>
            <person name="Ho P.T."/>
            <person name="Jun S."/>
            <person name="Lee S.J."/>
            <person name="Kim Y."/>
            <person name="Won Y.J."/>
        </authorList>
    </citation>
    <scope>NUCLEOTIDE SEQUENCE [LARGE SCALE GENOMIC DNA]</scope>
    <source>
        <strain evidence="2">Wonlab-2016</strain>
    </source>
</reference>
<keyword evidence="1" id="KW-0732">Signal</keyword>